<evidence type="ECO:0000313" key="4">
    <source>
        <dbReference type="Proteomes" id="UP000829685"/>
    </source>
</evidence>
<keyword evidence="2" id="KW-0812">Transmembrane</keyword>
<dbReference type="EMBL" id="JAFIMR010000002">
    <property type="protein sequence ID" value="KAI1880606.1"/>
    <property type="molecule type" value="Genomic_DNA"/>
</dbReference>
<keyword evidence="4" id="KW-1185">Reference proteome</keyword>
<feature type="transmembrane region" description="Helical" evidence="2">
    <location>
        <begin position="220"/>
        <end position="243"/>
    </location>
</feature>
<gene>
    <name evidence="3" type="ORF">JX265_000846</name>
</gene>
<feature type="compositionally biased region" description="Basic and acidic residues" evidence="1">
    <location>
        <begin position="15"/>
        <end position="24"/>
    </location>
</feature>
<comment type="caution">
    <text evidence="3">The sequence shown here is derived from an EMBL/GenBank/DDBJ whole genome shotgun (WGS) entry which is preliminary data.</text>
</comment>
<feature type="transmembrane region" description="Helical" evidence="2">
    <location>
        <begin position="182"/>
        <end position="200"/>
    </location>
</feature>
<reference evidence="3" key="1">
    <citation type="submission" date="2021-03" db="EMBL/GenBank/DDBJ databases">
        <title>Revisited historic fungal species revealed as producer of novel bioactive compounds through whole genome sequencing and comparative genomics.</title>
        <authorList>
            <person name="Vignolle G.A."/>
            <person name="Hochenegger N."/>
            <person name="Mach R.L."/>
            <person name="Mach-Aigner A.R."/>
            <person name="Javad Rahimi M."/>
            <person name="Salim K.A."/>
            <person name="Chan C.M."/>
            <person name="Lim L.B.L."/>
            <person name="Cai F."/>
            <person name="Druzhinina I.S."/>
            <person name="U'Ren J.M."/>
            <person name="Derntl C."/>
        </authorList>
    </citation>
    <scope>NUCLEOTIDE SEQUENCE</scope>
    <source>
        <strain evidence="3">TUCIM 5799</strain>
    </source>
</reference>
<proteinExistence type="predicted"/>
<name>A0A9P9WWQ1_9PEZI</name>
<feature type="transmembrane region" description="Helical" evidence="2">
    <location>
        <begin position="77"/>
        <end position="94"/>
    </location>
</feature>
<feature type="compositionally biased region" description="Polar residues" evidence="1">
    <location>
        <begin position="27"/>
        <end position="44"/>
    </location>
</feature>
<dbReference type="Proteomes" id="UP000829685">
    <property type="component" value="Unassembled WGS sequence"/>
</dbReference>
<protein>
    <submittedName>
        <fullName evidence="3">Uncharacterized protein</fullName>
    </submittedName>
</protein>
<evidence type="ECO:0000256" key="1">
    <source>
        <dbReference type="SAM" id="MobiDB-lite"/>
    </source>
</evidence>
<evidence type="ECO:0000313" key="3">
    <source>
        <dbReference type="EMBL" id="KAI1880606.1"/>
    </source>
</evidence>
<sequence length="287" mass="31592">MDSEYKDPLLSPRASSDDGTRAVEHNPSYTQNPAMDSGRTSRQLHPSMVHRPLTPPGHNYPEDGGHKADWNISLTPILRGVVIALAFGIVMSDIPSRSPFHAALARLIFDFFVLVWNIIAVLPLPRLRRAGFRGSRVLQCSVALGPYKCSCGGDEDNDNDDDGGDEEGLYDIYVAPRKPERWVRVTAALIDLGLGLALLSTTAADVAESRYYRTRQGPPIIVLHFFFSLIPLLIAMIQVLNVWRGTVVSVRVAAGSGTDDGHEYRIRLPRDDSEQPDETDNLMSASA</sequence>
<accession>A0A9P9WWQ1</accession>
<dbReference type="AlphaFoldDB" id="A0A9P9WWQ1"/>
<feature type="transmembrane region" description="Helical" evidence="2">
    <location>
        <begin position="100"/>
        <end position="124"/>
    </location>
</feature>
<feature type="region of interest" description="Disordered" evidence="1">
    <location>
        <begin position="1"/>
        <end position="64"/>
    </location>
</feature>
<keyword evidence="2" id="KW-0472">Membrane</keyword>
<evidence type="ECO:0000256" key="2">
    <source>
        <dbReference type="SAM" id="Phobius"/>
    </source>
</evidence>
<organism evidence="3 4">
    <name type="scientific">Neoarthrinium moseri</name>
    <dbReference type="NCBI Taxonomy" id="1658444"/>
    <lineage>
        <taxon>Eukaryota</taxon>
        <taxon>Fungi</taxon>
        <taxon>Dikarya</taxon>
        <taxon>Ascomycota</taxon>
        <taxon>Pezizomycotina</taxon>
        <taxon>Sordariomycetes</taxon>
        <taxon>Xylariomycetidae</taxon>
        <taxon>Amphisphaeriales</taxon>
        <taxon>Apiosporaceae</taxon>
        <taxon>Neoarthrinium</taxon>
    </lineage>
</organism>
<keyword evidence="2" id="KW-1133">Transmembrane helix</keyword>